<sequence length="382" mass="41830">MRFIHTSDWHLGRLFYGEYLTDEQAHILDQFVDLVRDVRPDAIVIAGDIYDRGVPPTGAVELLDEIISRILLDCHTPVIAIAGNHDSPERIGFGNKLLARQGLHVVGPLTGTYQPVTLADEHGPVYFVPLTYAEPATVRLNLAAEEASDHTAAMACYIRHATQAVPAGARKVAVAHAFLTGGEPSESERPLSVGGSSMVNASLFSSFHYTALGHLHRPQAVGAPHIRYSGSLMKYSFAEAGHKKGVYMVEMDKAGAVRIETVELRPRRDVRCIKGMFQDLMKGPQNNENREDYILAELHDTLPVLDALGQLRSIYPNVLSIDPRYRASGGENGGTAVDHRKLTEKDLFAAFAEQMTGTALSAEQTAALDGVLEELIREGREE</sequence>
<dbReference type="GO" id="GO:0006310">
    <property type="term" value="P:DNA recombination"/>
    <property type="evidence" value="ECO:0007669"/>
    <property type="project" value="UniProtKB-KW"/>
</dbReference>
<evidence type="ECO:0000259" key="9">
    <source>
        <dbReference type="Pfam" id="PF12320"/>
    </source>
</evidence>
<evidence type="ECO:0000256" key="5">
    <source>
        <dbReference type="ARBA" id="ARBA00022801"/>
    </source>
</evidence>
<evidence type="ECO:0000259" key="8">
    <source>
        <dbReference type="Pfam" id="PF00149"/>
    </source>
</evidence>
<name>A0A4R1Q3M8_9FIRM</name>
<dbReference type="Proteomes" id="UP000295063">
    <property type="component" value="Unassembled WGS sequence"/>
</dbReference>
<keyword evidence="11" id="KW-1185">Reference proteome</keyword>
<dbReference type="PANTHER" id="PTHR30337:SF0">
    <property type="entry name" value="NUCLEASE SBCCD SUBUNIT D"/>
    <property type="match status" value="1"/>
</dbReference>
<dbReference type="Pfam" id="PF00149">
    <property type="entry name" value="Metallophos"/>
    <property type="match status" value="1"/>
</dbReference>
<feature type="domain" description="Calcineurin-like phosphoesterase" evidence="8">
    <location>
        <begin position="1"/>
        <end position="119"/>
    </location>
</feature>
<dbReference type="EMBL" id="SLUI01000003">
    <property type="protein sequence ID" value="TCL38612.1"/>
    <property type="molecule type" value="Genomic_DNA"/>
</dbReference>
<evidence type="ECO:0000256" key="3">
    <source>
        <dbReference type="ARBA" id="ARBA00013365"/>
    </source>
</evidence>
<keyword evidence="7" id="KW-0233">DNA recombination</keyword>
<dbReference type="InterPro" id="IPR004843">
    <property type="entry name" value="Calcineurin-like_PHP"/>
</dbReference>
<evidence type="ECO:0000313" key="10">
    <source>
        <dbReference type="EMBL" id="TCL38612.1"/>
    </source>
</evidence>
<comment type="caution">
    <text evidence="10">The sequence shown here is derived from an EMBL/GenBank/DDBJ whole genome shotgun (WGS) entry which is preliminary data.</text>
</comment>
<accession>A0A4R1Q3M8</accession>
<dbReference type="GO" id="GO:0004519">
    <property type="term" value="F:endonuclease activity"/>
    <property type="evidence" value="ECO:0007669"/>
    <property type="project" value="UniProtKB-KW"/>
</dbReference>
<dbReference type="InterPro" id="IPR050535">
    <property type="entry name" value="DNA_Repair-Maintenance_Comp"/>
</dbReference>
<evidence type="ECO:0000256" key="1">
    <source>
        <dbReference type="ARBA" id="ARBA00010555"/>
    </source>
</evidence>
<organism evidence="10 11">
    <name type="scientific">Anaerospora hongkongensis</name>
    <dbReference type="NCBI Taxonomy" id="244830"/>
    <lineage>
        <taxon>Bacteria</taxon>
        <taxon>Bacillati</taxon>
        <taxon>Bacillota</taxon>
        <taxon>Negativicutes</taxon>
        <taxon>Selenomonadales</taxon>
        <taxon>Sporomusaceae</taxon>
        <taxon>Anaerospora</taxon>
    </lineage>
</organism>
<dbReference type="PANTHER" id="PTHR30337">
    <property type="entry name" value="COMPONENT OF ATP-DEPENDENT DSDNA EXONUCLEASE"/>
    <property type="match status" value="1"/>
</dbReference>
<dbReference type="InterPro" id="IPR026843">
    <property type="entry name" value="SbcD_C"/>
</dbReference>
<protein>
    <recommendedName>
        <fullName evidence="3 7">Nuclease SbcCD subunit D</fullName>
    </recommendedName>
</protein>
<evidence type="ECO:0000256" key="4">
    <source>
        <dbReference type="ARBA" id="ARBA00022722"/>
    </source>
</evidence>
<dbReference type="Gene3D" id="3.60.21.10">
    <property type="match status" value="1"/>
</dbReference>
<keyword evidence="7" id="KW-0235">DNA replication</keyword>
<dbReference type="Pfam" id="PF12320">
    <property type="entry name" value="SbcD_C"/>
    <property type="match status" value="1"/>
</dbReference>
<comment type="similarity">
    <text evidence="1 7">Belongs to the SbcD family.</text>
</comment>
<dbReference type="OrthoDB" id="9773856at2"/>
<dbReference type="InterPro" id="IPR004593">
    <property type="entry name" value="SbcD"/>
</dbReference>
<evidence type="ECO:0000256" key="7">
    <source>
        <dbReference type="RuleBase" id="RU363069"/>
    </source>
</evidence>
<keyword evidence="6 7" id="KW-0269">Exonuclease</keyword>
<keyword evidence="4 7" id="KW-0540">Nuclease</keyword>
<dbReference type="NCBIfam" id="TIGR00619">
    <property type="entry name" value="sbcd"/>
    <property type="match status" value="1"/>
</dbReference>
<dbReference type="AlphaFoldDB" id="A0A4R1Q3M8"/>
<evidence type="ECO:0000256" key="6">
    <source>
        <dbReference type="ARBA" id="ARBA00022839"/>
    </source>
</evidence>
<gene>
    <name evidence="7" type="primary">sbcD</name>
    <name evidence="10" type="ORF">EV210_10384</name>
</gene>
<proteinExistence type="inferred from homology"/>
<reference evidence="10 11" key="1">
    <citation type="submission" date="2019-03" db="EMBL/GenBank/DDBJ databases">
        <title>Genomic Encyclopedia of Type Strains, Phase IV (KMG-IV): sequencing the most valuable type-strain genomes for metagenomic binning, comparative biology and taxonomic classification.</title>
        <authorList>
            <person name="Goeker M."/>
        </authorList>
    </citation>
    <scope>NUCLEOTIDE SEQUENCE [LARGE SCALE GENOMIC DNA]</scope>
    <source>
        <strain evidence="10 11">DSM 15969</strain>
    </source>
</reference>
<dbReference type="InterPro" id="IPR041796">
    <property type="entry name" value="Mre11_N"/>
</dbReference>
<dbReference type="SUPFAM" id="SSF56300">
    <property type="entry name" value="Metallo-dependent phosphatases"/>
    <property type="match status" value="1"/>
</dbReference>
<comment type="subunit">
    <text evidence="2 7">Heterodimer of SbcC and SbcD.</text>
</comment>
<evidence type="ECO:0000256" key="2">
    <source>
        <dbReference type="ARBA" id="ARBA00011322"/>
    </source>
</evidence>
<comment type="function">
    <text evidence="7">SbcCD cleaves DNA hairpin structures. These structures can inhibit DNA replication and are intermediates in certain DNA recombination reactions. The complex acts as a 3'-&gt;5' double strand exonuclease that can open hairpins. It also has a 5' single-strand endonuclease activity.</text>
</comment>
<dbReference type="RefSeq" id="WP_132076644.1">
    <property type="nucleotide sequence ID" value="NZ_SLUI01000003.1"/>
</dbReference>
<dbReference type="InterPro" id="IPR029052">
    <property type="entry name" value="Metallo-depent_PP-like"/>
</dbReference>
<feature type="domain" description="Nuclease SbcCD subunit D C-terminal" evidence="9">
    <location>
        <begin position="267"/>
        <end position="356"/>
    </location>
</feature>
<keyword evidence="5 7" id="KW-0378">Hydrolase</keyword>
<dbReference type="CDD" id="cd00840">
    <property type="entry name" value="MPP_Mre11_N"/>
    <property type="match status" value="1"/>
</dbReference>
<keyword evidence="7" id="KW-0255">Endonuclease</keyword>
<dbReference type="GO" id="GO:0008408">
    <property type="term" value="F:3'-5' exonuclease activity"/>
    <property type="evidence" value="ECO:0007669"/>
    <property type="project" value="InterPro"/>
</dbReference>
<evidence type="ECO:0000313" key="11">
    <source>
        <dbReference type="Proteomes" id="UP000295063"/>
    </source>
</evidence>
<dbReference type="GO" id="GO:0006260">
    <property type="term" value="P:DNA replication"/>
    <property type="evidence" value="ECO:0007669"/>
    <property type="project" value="UniProtKB-KW"/>
</dbReference>